<accession>A0AAV5S123</accession>
<feature type="region of interest" description="Disordered" evidence="5">
    <location>
        <begin position="505"/>
        <end position="532"/>
    </location>
</feature>
<feature type="coiled-coil region" evidence="4">
    <location>
        <begin position="214"/>
        <end position="269"/>
    </location>
</feature>
<keyword evidence="8" id="KW-1185">Reference proteome</keyword>
<evidence type="ECO:0000313" key="7">
    <source>
        <dbReference type="EMBL" id="GMM56578.1"/>
    </source>
</evidence>
<gene>
    <name evidence="7" type="ORF">DAKH74_031940</name>
</gene>
<dbReference type="InterPro" id="IPR022091">
    <property type="entry name" value="TMF_TATA-bd"/>
</dbReference>
<feature type="coiled-coil region" evidence="4">
    <location>
        <begin position="427"/>
        <end position="503"/>
    </location>
</feature>
<dbReference type="InterPro" id="IPR022092">
    <property type="entry name" value="TMF_DNA-bd"/>
</dbReference>
<dbReference type="AlphaFoldDB" id="A0AAV5S123"/>
<dbReference type="Pfam" id="PF12325">
    <property type="entry name" value="TMF_TATA_bd"/>
    <property type="match status" value="1"/>
</dbReference>
<reference evidence="7 8" key="1">
    <citation type="journal article" date="2023" name="Elife">
        <title>Identification of key yeast species and microbe-microbe interactions impacting larval growth of Drosophila in the wild.</title>
        <authorList>
            <person name="Mure A."/>
            <person name="Sugiura Y."/>
            <person name="Maeda R."/>
            <person name="Honda K."/>
            <person name="Sakurai N."/>
            <person name="Takahashi Y."/>
            <person name="Watada M."/>
            <person name="Katoh T."/>
            <person name="Gotoh A."/>
            <person name="Gotoh Y."/>
            <person name="Taniguchi I."/>
            <person name="Nakamura K."/>
            <person name="Hayashi T."/>
            <person name="Katayama T."/>
            <person name="Uemura T."/>
            <person name="Hattori Y."/>
        </authorList>
    </citation>
    <scope>NUCLEOTIDE SEQUENCE [LARGE SCALE GENOMIC DNA]</scope>
    <source>
        <strain evidence="7 8">KH-74</strain>
    </source>
</reference>
<dbReference type="GO" id="GO:0005794">
    <property type="term" value="C:Golgi apparatus"/>
    <property type="evidence" value="ECO:0007669"/>
    <property type="project" value="UniProtKB-SubCell"/>
</dbReference>
<name>A0AAV5S123_MAUHU</name>
<dbReference type="Proteomes" id="UP001377567">
    <property type="component" value="Unassembled WGS sequence"/>
</dbReference>
<proteinExistence type="predicted"/>
<feature type="compositionally biased region" description="Low complexity" evidence="5">
    <location>
        <begin position="52"/>
        <end position="69"/>
    </location>
</feature>
<sequence length="753" mass="84313">MSSGKRLSLEERLALASKKGKKRGKKQLSASPAPAETHAEKTIDESVKEESAVAVPEAVAQPEPVADAPETAEKTVEVVKDDSPSKQEETVETKVAEPVVAEPIVVEPTANEPTTDKTESAKSSTTTASADEPAMESEPTPTITSPPVVSSNDPEEQMVEVAASTKEQPQPALKLSNLKQEWLPENYQTIPVNSLLNLLDAHIKELTDVKKGKNDKEREELQKKDELITQLRKEGENLAKTDLKRSNQIKLLKSKVFDLEKDISHIQEEYTEVCDNNSILESNLRELQKVIASSDATIKEQKTKITDIEVLQKDIKSRDEEVERLTRELSASNDALESSKSAYENEMKTLRETTSTQINNLETEVEQLKIELENAEHLHDQTGSVTQSDSGSQQLAILEQQLKSSKENWASIEESLNTKVVHLDETIQADKRLLQASEEKVKHLEIENKTLQERLKSDNLRISTMENQLKDIKSTLESTQHSYDEIKDDYKLLERKYNVQKQQLTKAYGEASSRENSPDSLLPNTNSKNQSLGPVSEEWLLPADDSLLSLQSVSTNIEGDKLTEMDVQTPSRDLEASMDIPDDAEHLQSLLNKTANSRSSLLLGVPASLKRSDSSLLQGNVTTFDRSNNTELQTSTITTNPQLVTRLGSEVRRLENELRNMQTSFDNLLAEKDSANEEILKLMENNDKVVSISNENKSLKDEVEQLSKRLEVSLQILGEKTETVEELENDVNDLKDMIKQQVQQMVEMQESKL</sequence>
<feature type="compositionally biased region" description="Low complexity" evidence="5">
    <location>
        <begin position="121"/>
        <end position="151"/>
    </location>
</feature>
<organism evidence="7 8">
    <name type="scientific">Maudiozyma humilis</name>
    <name type="common">Sour dough yeast</name>
    <name type="synonym">Kazachstania humilis</name>
    <dbReference type="NCBI Taxonomy" id="51915"/>
    <lineage>
        <taxon>Eukaryota</taxon>
        <taxon>Fungi</taxon>
        <taxon>Dikarya</taxon>
        <taxon>Ascomycota</taxon>
        <taxon>Saccharomycotina</taxon>
        <taxon>Saccharomycetes</taxon>
        <taxon>Saccharomycetales</taxon>
        <taxon>Saccharomycetaceae</taxon>
        <taxon>Maudiozyma</taxon>
    </lineage>
</organism>
<feature type="coiled-coil region" evidence="4">
    <location>
        <begin position="644"/>
        <end position="751"/>
    </location>
</feature>
<comment type="caution">
    <text evidence="7">The sequence shown here is derived from an EMBL/GenBank/DDBJ whole genome shotgun (WGS) entry which is preliminary data.</text>
</comment>
<dbReference type="EMBL" id="BTGD01000008">
    <property type="protein sequence ID" value="GMM56578.1"/>
    <property type="molecule type" value="Genomic_DNA"/>
</dbReference>
<keyword evidence="2" id="KW-0333">Golgi apparatus</keyword>
<dbReference type="GO" id="GO:0005783">
    <property type="term" value="C:endoplasmic reticulum"/>
    <property type="evidence" value="ECO:0007669"/>
    <property type="project" value="TreeGrafter"/>
</dbReference>
<evidence type="ECO:0000256" key="3">
    <source>
        <dbReference type="ARBA" id="ARBA00023054"/>
    </source>
</evidence>
<feature type="region of interest" description="Disordered" evidence="5">
    <location>
        <begin position="16"/>
        <end position="172"/>
    </location>
</feature>
<feature type="compositionally biased region" description="Basic and acidic residues" evidence="5">
    <location>
        <begin position="37"/>
        <end position="51"/>
    </location>
</feature>
<evidence type="ECO:0000256" key="5">
    <source>
        <dbReference type="SAM" id="MobiDB-lite"/>
    </source>
</evidence>
<feature type="compositionally biased region" description="Low complexity" evidence="5">
    <location>
        <begin position="96"/>
        <end position="110"/>
    </location>
</feature>
<feature type="compositionally biased region" description="Basic and acidic residues" evidence="5">
    <location>
        <begin position="71"/>
        <end position="95"/>
    </location>
</feature>
<protein>
    <submittedName>
        <fullName evidence="7">Sgm1 protein</fullName>
    </submittedName>
</protein>
<evidence type="ECO:0000259" key="6">
    <source>
        <dbReference type="Pfam" id="PF12325"/>
    </source>
</evidence>
<feature type="coiled-coil region" evidence="4">
    <location>
        <begin position="308"/>
        <end position="378"/>
    </location>
</feature>
<comment type="subcellular location">
    <subcellularLocation>
        <location evidence="1">Golgi apparatus</location>
    </subcellularLocation>
</comment>
<dbReference type="PANTHER" id="PTHR46515">
    <property type="entry name" value="TATA ELEMENT MODULATORY FACTOR TMF1"/>
    <property type="match status" value="1"/>
</dbReference>
<dbReference type="Pfam" id="PF12329">
    <property type="entry name" value="TMF_DNA_bd"/>
    <property type="match status" value="1"/>
</dbReference>
<feature type="domain" description="TATA element modulatory factor 1 TATA binding" evidence="6">
    <location>
        <begin position="633"/>
        <end position="745"/>
    </location>
</feature>
<dbReference type="PANTHER" id="PTHR46515:SF1">
    <property type="entry name" value="TATA ELEMENT MODULATORY FACTOR"/>
    <property type="match status" value="1"/>
</dbReference>
<dbReference type="InterPro" id="IPR052602">
    <property type="entry name" value="Growth_transcription_reg"/>
</dbReference>
<feature type="compositionally biased region" description="Polar residues" evidence="5">
    <location>
        <begin position="518"/>
        <end position="532"/>
    </location>
</feature>
<evidence type="ECO:0000256" key="1">
    <source>
        <dbReference type="ARBA" id="ARBA00004555"/>
    </source>
</evidence>
<keyword evidence="3 4" id="KW-0175">Coiled coil</keyword>
<evidence type="ECO:0000313" key="8">
    <source>
        <dbReference type="Proteomes" id="UP001377567"/>
    </source>
</evidence>
<evidence type="ECO:0000256" key="2">
    <source>
        <dbReference type="ARBA" id="ARBA00023034"/>
    </source>
</evidence>
<evidence type="ECO:0000256" key="4">
    <source>
        <dbReference type="SAM" id="Coils"/>
    </source>
</evidence>